<accession>A0A2U0SJL2</accession>
<evidence type="ECO:0000313" key="2">
    <source>
        <dbReference type="Proteomes" id="UP000245890"/>
    </source>
</evidence>
<keyword evidence="2" id="KW-1185">Reference proteome</keyword>
<evidence type="ECO:0000313" key="1">
    <source>
        <dbReference type="EMBL" id="PVX31544.1"/>
    </source>
</evidence>
<dbReference type="Proteomes" id="UP000245890">
    <property type="component" value="Unassembled WGS sequence"/>
</dbReference>
<protein>
    <submittedName>
        <fullName evidence="1">Uncharacterized protein</fullName>
    </submittedName>
</protein>
<dbReference type="AlphaFoldDB" id="A0A2U0SJL2"/>
<name>A0A2U0SJL2_9SPHN</name>
<sequence length="79" mass="8610">MTIVAARWVRWASASFDGGRHELTIELEATPAAARWLMALPETELPIPGHLVADLIVVQRATVCGRTTARLEVLTVEAC</sequence>
<organism evidence="1 2">
    <name type="scientific">Sphingomonas pokkalii</name>
    <dbReference type="NCBI Taxonomy" id="2175090"/>
    <lineage>
        <taxon>Bacteria</taxon>
        <taxon>Pseudomonadati</taxon>
        <taxon>Pseudomonadota</taxon>
        <taxon>Alphaproteobacteria</taxon>
        <taxon>Sphingomonadales</taxon>
        <taxon>Sphingomonadaceae</taxon>
        <taxon>Sphingomonas</taxon>
    </lineage>
</organism>
<reference evidence="1 2" key="1">
    <citation type="submission" date="2018-05" db="EMBL/GenBank/DDBJ databases">
        <title>Description of Sphingomonas pokkalii sp nov, isolated from the rhizosphere of saline tolerant pokkali rice and its draft genome analysis.</title>
        <authorList>
            <person name="Menon R."/>
            <person name="Kumari S."/>
            <person name="Rameshkumar N."/>
        </authorList>
    </citation>
    <scope>NUCLEOTIDE SEQUENCE [LARGE SCALE GENOMIC DNA]</scope>
    <source>
        <strain evidence="1 2">L3B27</strain>
    </source>
</reference>
<dbReference type="OrthoDB" id="7473760at2"/>
<proteinExistence type="predicted"/>
<gene>
    <name evidence="1" type="ORF">DD559_14610</name>
</gene>
<comment type="caution">
    <text evidence="1">The sequence shown here is derived from an EMBL/GenBank/DDBJ whole genome shotgun (WGS) entry which is preliminary data.</text>
</comment>
<dbReference type="EMBL" id="QENQ01000001">
    <property type="protein sequence ID" value="PVX31544.1"/>
    <property type="molecule type" value="Genomic_DNA"/>
</dbReference>